<gene>
    <name evidence="4" type="primary">vti1_4</name>
    <name evidence="4" type="ORF">K7432_008668</name>
</gene>
<comment type="similarity">
    <text evidence="1">Belongs to the VTI1 family.</text>
</comment>
<evidence type="ECO:0000313" key="4">
    <source>
        <dbReference type="EMBL" id="KAK9710052.1"/>
    </source>
</evidence>
<keyword evidence="2" id="KW-0472">Membrane</keyword>
<dbReference type="Proteomes" id="UP001479436">
    <property type="component" value="Unassembled WGS sequence"/>
</dbReference>
<keyword evidence="2" id="KW-0812">Transmembrane</keyword>
<comment type="caution">
    <text evidence="4">The sequence shown here is derived from an EMBL/GenBank/DDBJ whole genome shotgun (WGS) entry which is preliminary data.</text>
</comment>
<dbReference type="Gene3D" id="1.20.58.400">
    <property type="entry name" value="t-snare proteins"/>
    <property type="match status" value="1"/>
</dbReference>
<evidence type="ECO:0000256" key="2">
    <source>
        <dbReference type="SAM" id="Phobius"/>
    </source>
</evidence>
<accession>A0ABR2VY70</accession>
<keyword evidence="5" id="KW-1185">Reference proteome</keyword>
<feature type="transmembrane region" description="Helical" evidence="2">
    <location>
        <begin position="191"/>
        <end position="208"/>
    </location>
</feature>
<evidence type="ECO:0000313" key="5">
    <source>
        <dbReference type="Proteomes" id="UP001479436"/>
    </source>
</evidence>
<reference evidence="4 5" key="1">
    <citation type="submission" date="2023-04" db="EMBL/GenBank/DDBJ databases">
        <title>Genome of Basidiobolus ranarum AG-B5.</title>
        <authorList>
            <person name="Stajich J.E."/>
            <person name="Carter-House D."/>
            <person name="Gryganskyi A."/>
        </authorList>
    </citation>
    <scope>NUCLEOTIDE SEQUENCE [LARGE SCALE GENOMIC DNA]</scope>
    <source>
        <strain evidence="4 5">AG-B5</strain>
    </source>
</reference>
<dbReference type="InterPro" id="IPR010989">
    <property type="entry name" value="SNARE"/>
</dbReference>
<keyword evidence="2" id="KW-1133">Transmembrane helix</keyword>
<evidence type="ECO:0000259" key="3">
    <source>
        <dbReference type="Pfam" id="PF05008"/>
    </source>
</evidence>
<evidence type="ECO:0000256" key="1">
    <source>
        <dbReference type="ARBA" id="ARBA00006108"/>
    </source>
</evidence>
<protein>
    <submittedName>
        <fullName evidence="4">t-SNARE VTI1</fullName>
    </submittedName>
</protein>
<dbReference type="InterPro" id="IPR007705">
    <property type="entry name" value="Vesicle_trsprt_v-SNARE_N"/>
</dbReference>
<dbReference type="SUPFAM" id="SSF47661">
    <property type="entry name" value="t-snare proteins"/>
    <property type="match status" value="1"/>
</dbReference>
<dbReference type="Pfam" id="PF05008">
    <property type="entry name" value="V-SNARE"/>
    <property type="match status" value="1"/>
</dbReference>
<dbReference type="EMBL" id="JASJQH010007367">
    <property type="protein sequence ID" value="KAK9710052.1"/>
    <property type="molecule type" value="Genomic_DNA"/>
</dbReference>
<sequence>MSENLELFESLEQEYTALSISISRKLNVSIPEQFGEVQKASIQATGRELEEAGEIIGQMEMELFNLPQNLRTRHQVRLKNYRNELGTLKKCLTRMSPPANEQTKLLSGHVTLDLDSTSMDQKTRLLNDTARLTDFSHQLQESHGVALETGILSGLGGQREPTQHPRYTPFERNTWTCRALKTYNRLSANRCFNAAIIIVLIMIIGFIANKI</sequence>
<dbReference type="InterPro" id="IPR038407">
    <property type="entry name" value="v-SNARE_N_sf"/>
</dbReference>
<feature type="domain" description="Vesicle transport v-SNARE N-terminal" evidence="3">
    <location>
        <begin position="6"/>
        <end position="94"/>
    </location>
</feature>
<proteinExistence type="inferred from homology"/>
<organism evidence="4 5">
    <name type="scientific">Basidiobolus ranarum</name>
    <dbReference type="NCBI Taxonomy" id="34480"/>
    <lineage>
        <taxon>Eukaryota</taxon>
        <taxon>Fungi</taxon>
        <taxon>Fungi incertae sedis</taxon>
        <taxon>Zoopagomycota</taxon>
        <taxon>Entomophthoromycotina</taxon>
        <taxon>Basidiobolomycetes</taxon>
        <taxon>Basidiobolales</taxon>
        <taxon>Basidiobolaceae</taxon>
        <taxon>Basidiobolus</taxon>
    </lineage>
</organism>
<name>A0ABR2VY70_9FUNG</name>